<evidence type="ECO:0000256" key="1">
    <source>
        <dbReference type="SAM" id="MobiDB-lite"/>
    </source>
</evidence>
<evidence type="ECO:0000256" key="2">
    <source>
        <dbReference type="SAM" id="Phobius"/>
    </source>
</evidence>
<protein>
    <submittedName>
        <fullName evidence="3">DUF3172 domain-containing protein</fullName>
    </submittedName>
</protein>
<keyword evidence="2" id="KW-0472">Membrane</keyword>
<evidence type="ECO:0000313" key="3">
    <source>
        <dbReference type="EMBL" id="NDJ18811.1"/>
    </source>
</evidence>
<keyword evidence="4" id="KW-1185">Reference proteome</keyword>
<dbReference type="AlphaFoldDB" id="A0A8J7Z609"/>
<reference evidence="3" key="1">
    <citation type="submission" date="2019-12" db="EMBL/GenBank/DDBJ databases">
        <title>High-Quality draft genome sequences of three cyanobacteria isolated from the limestone walls of the Old Cathedral of Coimbra.</title>
        <authorList>
            <person name="Tiago I."/>
            <person name="Soares F."/>
            <person name="Portugal A."/>
        </authorList>
    </citation>
    <scope>NUCLEOTIDE SEQUENCE</scope>
    <source>
        <strain evidence="3">A</strain>
    </source>
</reference>
<accession>A0A8J7Z609</accession>
<keyword evidence="2" id="KW-0812">Transmembrane</keyword>
<dbReference type="InterPro" id="IPR021511">
    <property type="entry name" value="DUF3172"/>
</dbReference>
<dbReference type="Proteomes" id="UP000646053">
    <property type="component" value="Unassembled WGS sequence"/>
</dbReference>
<sequence>MKRRPRSNSYNDYDPSEPRGTGRNDYNDYDRRSDFTPPDPKPEKKIVSMFNATAIAIIAGIFVLGIGVGIAFTTVTPNQDGVLQTNVQLDQQAPNPDICIQNGASAMSMSTRLYVTLSPFKIYVAQAAMEPACVLRRANWAVLEQRNLLTSDQSRECRQRLSTFGYVGSLENKPTIDCVYQSDNAKNLFLDGSSPTQNNDF</sequence>
<dbReference type="Pfam" id="PF11371">
    <property type="entry name" value="DUF3172"/>
    <property type="match status" value="1"/>
</dbReference>
<dbReference type="EMBL" id="WVIE01000020">
    <property type="protein sequence ID" value="NDJ18811.1"/>
    <property type="molecule type" value="Genomic_DNA"/>
</dbReference>
<feature type="transmembrane region" description="Helical" evidence="2">
    <location>
        <begin position="50"/>
        <end position="72"/>
    </location>
</feature>
<keyword evidence="2" id="KW-1133">Transmembrane helix</keyword>
<name>A0A8J7Z609_9CYAN</name>
<gene>
    <name evidence="3" type="ORF">GS601_16190</name>
</gene>
<dbReference type="RefSeq" id="WP_162424338.1">
    <property type="nucleotide sequence ID" value="NZ_WVIE01000020.1"/>
</dbReference>
<feature type="region of interest" description="Disordered" evidence="1">
    <location>
        <begin position="1"/>
        <end position="42"/>
    </location>
</feature>
<comment type="caution">
    <text evidence="3">The sequence shown here is derived from an EMBL/GenBank/DDBJ whole genome shotgun (WGS) entry which is preliminary data.</text>
</comment>
<proteinExistence type="predicted"/>
<organism evidence="3 4">
    <name type="scientific">Myxacorys almedinensis A</name>
    <dbReference type="NCBI Taxonomy" id="2690445"/>
    <lineage>
        <taxon>Bacteria</taxon>
        <taxon>Bacillati</taxon>
        <taxon>Cyanobacteriota</taxon>
        <taxon>Cyanophyceae</taxon>
        <taxon>Leptolyngbyales</taxon>
        <taxon>Leptolyngbyaceae</taxon>
        <taxon>Myxacorys</taxon>
        <taxon>Myxacorys almedinensis</taxon>
    </lineage>
</organism>
<evidence type="ECO:0000313" key="4">
    <source>
        <dbReference type="Proteomes" id="UP000646053"/>
    </source>
</evidence>
<feature type="compositionally biased region" description="Basic and acidic residues" evidence="1">
    <location>
        <begin position="16"/>
        <end position="42"/>
    </location>
</feature>